<name>T1HXQ5_RHOPR</name>
<proteinExistence type="predicted"/>
<dbReference type="HOGENOM" id="CLU_1612873_0_0_1"/>
<dbReference type="EMBL" id="ACPB03004618">
    <property type="status" value="NOT_ANNOTATED_CDS"/>
    <property type="molecule type" value="Genomic_DNA"/>
</dbReference>
<keyword evidence="2" id="KW-1185">Reference proteome</keyword>
<evidence type="ECO:0000313" key="1">
    <source>
        <dbReference type="EnsemblMetazoa" id="RPRC008825-PA"/>
    </source>
</evidence>
<protein>
    <submittedName>
        <fullName evidence="1">Uncharacterized protein</fullName>
    </submittedName>
</protein>
<dbReference type="Proteomes" id="UP000015103">
    <property type="component" value="Unassembled WGS sequence"/>
</dbReference>
<dbReference type="AlphaFoldDB" id="T1HXQ5"/>
<sequence>MPPIELFQFHIYSHSLLHFENLNDNQEVNAPLAIASTSSSGANMAIASTSSSGANTSFEEISPFHRFQKPKQTRRKKQTPTYCKILDKCTLAELQNDYQADKHNNKQSEARSSRSNEHTMFAVRAVKLLVVEQWRDKAVLFFWQDPSADCNIPSLCNYCGREHTT</sequence>
<dbReference type="InParanoid" id="T1HXQ5"/>
<evidence type="ECO:0000313" key="2">
    <source>
        <dbReference type="Proteomes" id="UP000015103"/>
    </source>
</evidence>
<reference evidence="1" key="1">
    <citation type="submission" date="2015-05" db="UniProtKB">
        <authorList>
            <consortium name="EnsemblMetazoa"/>
        </authorList>
    </citation>
    <scope>IDENTIFICATION</scope>
</reference>
<dbReference type="VEuPathDB" id="VectorBase:RPRC008825"/>
<dbReference type="EnsemblMetazoa" id="RPRC008825-RA">
    <property type="protein sequence ID" value="RPRC008825-PA"/>
    <property type="gene ID" value="RPRC008825"/>
</dbReference>
<organism evidence="1 2">
    <name type="scientific">Rhodnius prolixus</name>
    <name type="common">Triatomid bug</name>
    <dbReference type="NCBI Taxonomy" id="13249"/>
    <lineage>
        <taxon>Eukaryota</taxon>
        <taxon>Metazoa</taxon>
        <taxon>Ecdysozoa</taxon>
        <taxon>Arthropoda</taxon>
        <taxon>Hexapoda</taxon>
        <taxon>Insecta</taxon>
        <taxon>Pterygota</taxon>
        <taxon>Neoptera</taxon>
        <taxon>Paraneoptera</taxon>
        <taxon>Hemiptera</taxon>
        <taxon>Heteroptera</taxon>
        <taxon>Panheteroptera</taxon>
        <taxon>Cimicomorpha</taxon>
        <taxon>Reduviidae</taxon>
        <taxon>Triatominae</taxon>
        <taxon>Rhodnius</taxon>
    </lineage>
</organism>
<accession>T1HXQ5</accession>